<keyword evidence="1" id="KW-0175">Coiled coil</keyword>
<evidence type="ECO:0000313" key="2">
    <source>
        <dbReference type="EMBL" id="KAH0450385.1"/>
    </source>
</evidence>
<proteinExistence type="predicted"/>
<name>A0AAV7G2L8_DENCH</name>
<gene>
    <name evidence="2" type="ORF">IEQ34_021077</name>
</gene>
<protein>
    <submittedName>
        <fullName evidence="2">Uncharacterized protein</fullName>
    </submittedName>
</protein>
<dbReference type="Proteomes" id="UP000775213">
    <property type="component" value="Unassembled WGS sequence"/>
</dbReference>
<reference evidence="2 3" key="1">
    <citation type="journal article" date="2021" name="Hortic Res">
        <title>Chromosome-scale assembly of the Dendrobium chrysotoxum genome enhances the understanding of orchid evolution.</title>
        <authorList>
            <person name="Zhang Y."/>
            <person name="Zhang G.Q."/>
            <person name="Zhang D."/>
            <person name="Liu X.D."/>
            <person name="Xu X.Y."/>
            <person name="Sun W.H."/>
            <person name="Yu X."/>
            <person name="Zhu X."/>
            <person name="Wang Z.W."/>
            <person name="Zhao X."/>
            <person name="Zhong W.Y."/>
            <person name="Chen H."/>
            <person name="Yin W.L."/>
            <person name="Huang T."/>
            <person name="Niu S.C."/>
            <person name="Liu Z.J."/>
        </authorList>
    </citation>
    <scope>NUCLEOTIDE SEQUENCE [LARGE SCALE GENOMIC DNA]</scope>
    <source>
        <strain evidence="2">Lindl</strain>
    </source>
</reference>
<sequence length="214" mass="24704">MGSDEPVHFTDAARYWTWKPHTCTEEEAKTLLRTLAAWFESIDQSEDPTVHQGRGDLQSMQPSYPLNEKNYLKWWKGEESGIEIARVASLLFGFVVVRLCSFDDCPFLSDRTLQHINQKQCFLTFRVSLMYQAMKRREEDLAKELELLKQKLNEIEHLASKRGLSILNFRHGNIPNLEVDEVRCSSEDMTTKVVVTLLGAKLVSPLKKVKLRGF</sequence>
<evidence type="ECO:0000256" key="1">
    <source>
        <dbReference type="SAM" id="Coils"/>
    </source>
</evidence>
<evidence type="ECO:0000313" key="3">
    <source>
        <dbReference type="Proteomes" id="UP000775213"/>
    </source>
</evidence>
<feature type="coiled-coil region" evidence="1">
    <location>
        <begin position="131"/>
        <end position="161"/>
    </location>
</feature>
<dbReference type="AlphaFoldDB" id="A0AAV7G2L8"/>
<comment type="caution">
    <text evidence="2">The sequence shown here is derived from an EMBL/GenBank/DDBJ whole genome shotgun (WGS) entry which is preliminary data.</text>
</comment>
<organism evidence="2 3">
    <name type="scientific">Dendrobium chrysotoxum</name>
    <name type="common">Orchid</name>
    <dbReference type="NCBI Taxonomy" id="161865"/>
    <lineage>
        <taxon>Eukaryota</taxon>
        <taxon>Viridiplantae</taxon>
        <taxon>Streptophyta</taxon>
        <taxon>Embryophyta</taxon>
        <taxon>Tracheophyta</taxon>
        <taxon>Spermatophyta</taxon>
        <taxon>Magnoliopsida</taxon>
        <taxon>Liliopsida</taxon>
        <taxon>Asparagales</taxon>
        <taxon>Orchidaceae</taxon>
        <taxon>Epidendroideae</taxon>
        <taxon>Malaxideae</taxon>
        <taxon>Dendrobiinae</taxon>
        <taxon>Dendrobium</taxon>
    </lineage>
</organism>
<dbReference type="EMBL" id="JAGFBR010000018">
    <property type="protein sequence ID" value="KAH0450385.1"/>
    <property type="molecule type" value="Genomic_DNA"/>
</dbReference>
<accession>A0AAV7G2L8</accession>
<keyword evidence="3" id="KW-1185">Reference proteome</keyword>